<comment type="caution">
    <text evidence="8">The sequence shown here is derived from an EMBL/GenBank/DDBJ whole genome shotgun (WGS) entry which is preliminary data.</text>
</comment>
<organism evidence="8 9">
    <name type="scientific">Azospirillum rugosum</name>
    <dbReference type="NCBI Taxonomy" id="416170"/>
    <lineage>
        <taxon>Bacteria</taxon>
        <taxon>Pseudomonadati</taxon>
        <taxon>Pseudomonadota</taxon>
        <taxon>Alphaproteobacteria</taxon>
        <taxon>Rhodospirillales</taxon>
        <taxon>Azospirillaceae</taxon>
        <taxon>Azospirillum</taxon>
    </lineage>
</organism>
<feature type="chain" id="PRO_5046307317" evidence="7">
    <location>
        <begin position="22"/>
        <end position="383"/>
    </location>
</feature>
<dbReference type="RefSeq" id="WP_209768528.1">
    <property type="nucleotide sequence ID" value="NZ_JAGINP010000015.1"/>
</dbReference>
<evidence type="ECO:0000256" key="3">
    <source>
        <dbReference type="ARBA" id="ARBA00023136"/>
    </source>
</evidence>
<evidence type="ECO:0000256" key="7">
    <source>
        <dbReference type="SAM" id="SignalP"/>
    </source>
</evidence>
<dbReference type="PANTHER" id="PTHR41164:SF1">
    <property type="entry name" value="CURLI PRODUCTION ASSEMBLY_TRANSPORT COMPONENT CSGG"/>
    <property type="match status" value="1"/>
</dbReference>
<name>A0ABS4SP76_9PROT</name>
<evidence type="ECO:0000313" key="8">
    <source>
        <dbReference type="EMBL" id="MBP2294359.1"/>
    </source>
</evidence>
<keyword evidence="5" id="KW-0449">Lipoprotein</keyword>
<keyword evidence="1" id="KW-1003">Cell membrane</keyword>
<accession>A0ABS4SP76</accession>
<feature type="region of interest" description="Disordered" evidence="6">
    <location>
        <begin position="299"/>
        <end position="383"/>
    </location>
</feature>
<evidence type="ECO:0000313" key="9">
    <source>
        <dbReference type="Proteomes" id="UP000781958"/>
    </source>
</evidence>
<evidence type="ECO:0000256" key="1">
    <source>
        <dbReference type="ARBA" id="ARBA00022475"/>
    </source>
</evidence>
<dbReference type="Proteomes" id="UP000781958">
    <property type="component" value="Unassembled WGS sequence"/>
</dbReference>
<dbReference type="PROSITE" id="PS51257">
    <property type="entry name" value="PROKAR_LIPOPROTEIN"/>
    <property type="match status" value="1"/>
</dbReference>
<proteinExistence type="predicted"/>
<feature type="signal peptide" evidence="7">
    <location>
        <begin position="1"/>
        <end position="21"/>
    </location>
</feature>
<dbReference type="InterPro" id="IPR005534">
    <property type="entry name" value="Curli_assmbl/transp-comp_CsgG"/>
</dbReference>
<keyword evidence="4" id="KW-0564">Palmitate</keyword>
<keyword evidence="9" id="KW-1185">Reference proteome</keyword>
<feature type="compositionally biased region" description="Low complexity" evidence="6">
    <location>
        <begin position="357"/>
        <end position="383"/>
    </location>
</feature>
<sequence>MRVLRKLLLAAAGTAALTACAGGPGANRPELAFSEVPQQEYKTPSLDELQALPAPARKIAVAVYRFEDQTGQNKPNEKFSEYSRAVTQGGTAILINALERAGNRAWFKTVERSALPSLLQERQLIRVTRDQYGGNTLPPLPPLTYAGIMLEGGIIGYDSNTLTGGFGARFLGIGGNVDYRRDTVSVFLRAVSTQSGEVLKSVNVSKTIYSAGLQGGAFRYVGFKDLLEIETGLTTNEPVTLAVKSAVEKAVHSLIIEGLIDGYWQLQDMSLAQPLIEKYWQERDGVYNVKTVKATAEDIQVAPPPRQAPLTGTAGEETLAPSAPQPPAPGPTYIVPGGQNPLPGQRPVLPQTLPMTPSAAPAPDAKAPASQAVQAPAAAKFAS</sequence>
<keyword evidence="3" id="KW-0472">Membrane</keyword>
<evidence type="ECO:0000256" key="2">
    <source>
        <dbReference type="ARBA" id="ARBA00022729"/>
    </source>
</evidence>
<dbReference type="Pfam" id="PF03783">
    <property type="entry name" value="CsgG"/>
    <property type="match status" value="1"/>
</dbReference>
<gene>
    <name evidence="8" type="ORF">J2851_004148</name>
</gene>
<keyword evidence="2 7" id="KW-0732">Signal</keyword>
<reference evidence="8 9" key="1">
    <citation type="submission" date="2021-03" db="EMBL/GenBank/DDBJ databases">
        <title>Genomic Encyclopedia of Type Strains, Phase III (KMG-III): the genomes of soil and plant-associated and newly described type strains.</title>
        <authorList>
            <person name="Whitman W."/>
        </authorList>
    </citation>
    <scope>NUCLEOTIDE SEQUENCE [LARGE SCALE GENOMIC DNA]</scope>
    <source>
        <strain evidence="8 9">IMMIB AFH-6</strain>
    </source>
</reference>
<dbReference type="PANTHER" id="PTHR41164">
    <property type="entry name" value="CURLI PRODUCTION ASSEMBLY/TRANSPORT COMPONENT CSGG"/>
    <property type="match status" value="1"/>
</dbReference>
<dbReference type="EMBL" id="JAGINP010000015">
    <property type="protein sequence ID" value="MBP2294359.1"/>
    <property type="molecule type" value="Genomic_DNA"/>
</dbReference>
<protein>
    <submittedName>
        <fullName evidence="8">Curli production assembly/transport component CsgG</fullName>
    </submittedName>
</protein>
<evidence type="ECO:0000256" key="5">
    <source>
        <dbReference type="ARBA" id="ARBA00023288"/>
    </source>
</evidence>
<dbReference type="Gene3D" id="3.40.50.10610">
    <property type="entry name" value="ABC-type transport auxiliary lipoprotein component"/>
    <property type="match status" value="2"/>
</dbReference>
<evidence type="ECO:0000256" key="6">
    <source>
        <dbReference type="SAM" id="MobiDB-lite"/>
    </source>
</evidence>
<evidence type="ECO:0000256" key="4">
    <source>
        <dbReference type="ARBA" id="ARBA00023139"/>
    </source>
</evidence>